<protein>
    <submittedName>
        <fullName evidence="1">Uncharacterized protein</fullName>
    </submittedName>
</protein>
<reference evidence="1" key="1">
    <citation type="submission" date="2021-03" db="EMBL/GenBank/DDBJ databases">
        <title>Revisited historic fungal species revealed as producer of novel bioactive compounds through whole genome sequencing and comparative genomics.</title>
        <authorList>
            <person name="Vignolle G.A."/>
            <person name="Hochenegger N."/>
            <person name="Mach R.L."/>
            <person name="Mach-Aigner A.R."/>
            <person name="Javad Rahimi M."/>
            <person name="Salim K.A."/>
            <person name="Chan C.M."/>
            <person name="Lim L.B.L."/>
            <person name="Cai F."/>
            <person name="Druzhinina I.S."/>
            <person name="U'Ren J.M."/>
            <person name="Derntl C."/>
        </authorList>
    </citation>
    <scope>NUCLEOTIDE SEQUENCE</scope>
    <source>
        <strain evidence="1">TUCIM 5799</strain>
    </source>
</reference>
<comment type="caution">
    <text evidence="1">The sequence shown here is derived from an EMBL/GenBank/DDBJ whole genome shotgun (WGS) entry which is preliminary data.</text>
</comment>
<dbReference type="EMBL" id="JAFIMR010000001">
    <property type="protein sequence ID" value="KAI1881882.1"/>
    <property type="molecule type" value="Genomic_DNA"/>
</dbReference>
<sequence length="181" mass="20976">MSTEMYNGRRTSALYFQYLPELPAQPEPLSVLEVVLSAYLSDYDEHQTDDPNDPEQLYIDLALNTALSASTDAKNRYGYAELRGLFFNITLHALLSDYKGPGLSSGVERSLDRWAEVCVRSMTIPEQMRFLLSLEREEEWTRAETAEEIRVQWWIFEGMGRRINEAADRLAERMLEDARRL</sequence>
<organism evidence="1 2">
    <name type="scientific">Neoarthrinium moseri</name>
    <dbReference type="NCBI Taxonomy" id="1658444"/>
    <lineage>
        <taxon>Eukaryota</taxon>
        <taxon>Fungi</taxon>
        <taxon>Dikarya</taxon>
        <taxon>Ascomycota</taxon>
        <taxon>Pezizomycotina</taxon>
        <taxon>Sordariomycetes</taxon>
        <taxon>Xylariomycetidae</taxon>
        <taxon>Amphisphaeriales</taxon>
        <taxon>Apiosporaceae</taxon>
        <taxon>Neoarthrinium</taxon>
    </lineage>
</organism>
<dbReference type="AlphaFoldDB" id="A0A9Q0AWJ0"/>
<accession>A0A9Q0AWJ0</accession>
<evidence type="ECO:0000313" key="1">
    <source>
        <dbReference type="EMBL" id="KAI1881882.1"/>
    </source>
</evidence>
<keyword evidence="2" id="KW-1185">Reference proteome</keyword>
<gene>
    <name evidence="1" type="ORF">JX265_000708</name>
</gene>
<dbReference type="Proteomes" id="UP000829685">
    <property type="component" value="Unassembled WGS sequence"/>
</dbReference>
<proteinExistence type="predicted"/>
<name>A0A9Q0AWJ0_9PEZI</name>
<evidence type="ECO:0000313" key="2">
    <source>
        <dbReference type="Proteomes" id="UP000829685"/>
    </source>
</evidence>